<organism evidence="6 7">
    <name type="scientific">Coprinellus micaceus</name>
    <name type="common">Glistening ink-cap mushroom</name>
    <name type="synonym">Coprinus micaceus</name>
    <dbReference type="NCBI Taxonomy" id="71717"/>
    <lineage>
        <taxon>Eukaryota</taxon>
        <taxon>Fungi</taxon>
        <taxon>Dikarya</taxon>
        <taxon>Basidiomycota</taxon>
        <taxon>Agaricomycotina</taxon>
        <taxon>Agaricomycetes</taxon>
        <taxon>Agaricomycetidae</taxon>
        <taxon>Agaricales</taxon>
        <taxon>Agaricineae</taxon>
        <taxon>Psathyrellaceae</taxon>
        <taxon>Coprinellus</taxon>
    </lineage>
</organism>
<protein>
    <recommendedName>
        <fullName evidence="5">MYND-type domain-containing protein</fullName>
    </recommendedName>
</protein>
<evidence type="ECO:0000259" key="5">
    <source>
        <dbReference type="PROSITE" id="PS50865"/>
    </source>
</evidence>
<name>A0A4Y7SQB5_COPMI</name>
<dbReference type="PROSITE" id="PS50865">
    <property type="entry name" value="ZF_MYND_2"/>
    <property type="match status" value="1"/>
</dbReference>
<evidence type="ECO:0000256" key="1">
    <source>
        <dbReference type="ARBA" id="ARBA00022723"/>
    </source>
</evidence>
<evidence type="ECO:0000256" key="4">
    <source>
        <dbReference type="PROSITE-ProRule" id="PRU00134"/>
    </source>
</evidence>
<dbReference type="EMBL" id="QPFP01000071">
    <property type="protein sequence ID" value="TEB24046.1"/>
    <property type="molecule type" value="Genomic_DNA"/>
</dbReference>
<evidence type="ECO:0000256" key="2">
    <source>
        <dbReference type="ARBA" id="ARBA00022771"/>
    </source>
</evidence>
<feature type="domain" description="MYND-type" evidence="5">
    <location>
        <begin position="411"/>
        <end position="458"/>
    </location>
</feature>
<gene>
    <name evidence="6" type="ORF">FA13DRAFT_1797585</name>
</gene>
<evidence type="ECO:0000256" key="3">
    <source>
        <dbReference type="ARBA" id="ARBA00022833"/>
    </source>
</evidence>
<dbReference type="Pfam" id="PF01753">
    <property type="entry name" value="zf-MYND"/>
    <property type="match status" value="1"/>
</dbReference>
<keyword evidence="2 4" id="KW-0863">Zinc-finger</keyword>
<dbReference type="SUPFAM" id="SSF144232">
    <property type="entry name" value="HIT/MYND zinc finger-like"/>
    <property type="match status" value="1"/>
</dbReference>
<dbReference type="STRING" id="71717.A0A4Y7SQB5"/>
<dbReference type="AlphaFoldDB" id="A0A4Y7SQB5"/>
<comment type="caution">
    <text evidence="6">The sequence shown here is derived from an EMBL/GenBank/DDBJ whole genome shotgun (WGS) entry which is preliminary data.</text>
</comment>
<keyword evidence="1" id="KW-0479">Metal-binding</keyword>
<reference evidence="6 7" key="1">
    <citation type="journal article" date="2019" name="Nat. Ecol. Evol.">
        <title>Megaphylogeny resolves global patterns of mushroom evolution.</title>
        <authorList>
            <person name="Varga T."/>
            <person name="Krizsan K."/>
            <person name="Foldi C."/>
            <person name="Dima B."/>
            <person name="Sanchez-Garcia M."/>
            <person name="Sanchez-Ramirez S."/>
            <person name="Szollosi G.J."/>
            <person name="Szarkandi J.G."/>
            <person name="Papp V."/>
            <person name="Albert L."/>
            <person name="Andreopoulos W."/>
            <person name="Angelini C."/>
            <person name="Antonin V."/>
            <person name="Barry K.W."/>
            <person name="Bougher N.L."/>
            <person name="Buchanan P."/>
            <person name="Buyck B."/>
            <person name="Bense V."/>
            <person name="Catcheside P."/>
            <person name="Chovatia M."/>
            <person name="Cooper J."/>
            <person name="Damon W."/>
            <person name="Desjardin D."/>
            <person name="Finy P."/>
            <person name="Geml J."/>
            <person name="Haridas S."/>
            <person name="Hughes K."/>
            <person name="Justo A."/>
            <person name="Karasinski D."/>
            <person name="Kautmanova I."/>
            <person name="Kiss B."/>
            <person name="Kocsube S."/>
            <person name="Kotiranta H."/>
            <person name="LaButti K.M."/>
            <person name="Lechner B.E."/>
            <person name="Liimatainen K."/>
            <person name="Lipzen A."/>
            <person name="Lukacs Z."/>
            <person name="Mihaltcheva S."/>
            <person name="Morgado L.N."/>
            <person name="Niskanen T."/>
            <person name="Noordeloos M.E."/>
            <person name="Ohm R.A."/>
            <person name="Ortiz-Santana B."/>
            <person name="Ovrebo C."/>
            <person name="Racz N."/>
            <person name="Riley R."/>
            <person name="Savchenko A."/>
            <person name="Shiryaev A."/>
            <person name="Soop K."/>
            <person name="Spirin V."/>
            <person name="Szebenyi C."/>
            <person name="Tomsovsky M."/>
            <person name="Tulloss R.E."/>
            <person name="Uehling J."/>
            <person name="Grigoriev I.V."/>
            <person name="Vagvolgyi C."/>
            <person name="Papp T."/>
            <person name="Martin F.M."/>
            <person name="Miettinen O."/>
            <person name="Hibbett D.S."/>
            <person name="Nagy L.G."/>
        </authorList>
    </citation>
    <scope>NUCLEOTIDE SEQUENCE [LARGE SCALE GENOMIC DNA]</scope>
    <source>
        <strain evidence="6 7">FP101781</strain>
    </source>
</reference>
<dbReference type="GO" id="GO:0008270">
    <property type="term" value="F:zinc ion binding"/>
    <property type="evidence" value="ECO:0007669"/>
    <property type="project" value="UniProtKB-KW"/>
</dbReference>
<evidence type="ECO:0000313" key="6">
    <source>
        <dbReference type="EMBL" id="TEB24046.1"/>
    </source>
</evidence>
<dbReference type="OrthoDB" id="2883220at2759"/>
<accession>A0A4Y7SQB5</accession>
<keyword evidence="3" id="KW-0862">Zinc</keyword>
<sequence length="602" mass="67765">MTEIQLLQAVANGSYAAQMALVKHIQTTNNVDVSISRFVIRFLHPELVPSTPLDNGHRIMAAIGAMSVISTQCRLMIINEADTQDMVELLREHCMRFVRWFHFFKKRGAFVVTSGAFLWMMANMDPSRELEVMLLSSRSAVDLTISLWTRRDQNGEHFFPDDDDDDDDNSRCPMLILLKQIMHHDAGRSTLLSLLHSSPSKAGRMTRTIIARIRNIGNRYQNGQMSASCALQHLLDLVHLMRVIIYRAIGLLPYFLEPLQSPKLFFAIFQALDIILPGNVDSAKWSSVVDILYFVFELVPDLGNGYSSPVTKVRAAVDGGFLRVSVFLLLHIPVTSKEYTFVLDTMASIVAYGPYSNMALYLRKGIASLNLEVLSRATARSTRLVKFWEAVDQASKMWDKGLGPPNPYPLCHYVEHSQDLGSSSQFGKSMKCRGCHAVAYCSTRCQKLDWEARHREECPGIRAHSLGHSGCECFGHAEQLPLKYQADLGYFVQRVIQSHIGVFEDIHRRDNFQAPLHSLLLVVDGLATPLTANVVSAATFECHEHLFPRVQANVSQHIKESETYLVKGSFLWGLLIANVLVKLWRDDQKNFHAVSLTVLGCT</sequence>
<dbReference type="Gene3D" id="6.10.140.2220">
    <property type="match status" value="1"/>
</dbReference>
<dbReference type="Proteomes" id="UP000298030">
    <property type="component" value="Unassembled WGS sequence"/>
</dbReference>
<dbReference type="InterPro" id="IPR002893">
    <property type="entry name" value="Znf_MYND"/>
</dbReference>
<keyword evidence="7" id="KW-1185">Reference proteome</keyword>
<evidence type="ECO:0000313" key="7">
    <source>
        <dbReference type="Proteomes" id="UP000298030"/>
    </source>
</evidence>
<proteinExistence type="predicted"/>